<evidence type="ECO:0000256" key="4">
    <source>
        <dbReference type="PROSITE-ProRule" id="PRU00175"/>
    </source>
</evidence>
<sequence>MTSAVKEFLELQAASSESRIIQACVQDHAGPGWTSPGHLHVMIHFADESNSPWCMLNNVDLMIFRAEVQKLNRSIRIHLHEGKKPAPVAHKEIVDELPRLTLTATTLSLLSSDGASSACSICLQDYEEDDELVCMPCSGLHKAHWGCMASWLGRAATCPTCRFELPTKSVGPGARDRLLDAAKQEVERLRRAEAAPCQAADDEPEEAAVARAPSTSAVWPDSEGPSPYASSKRAPTVAVPAGPAARDASVRRASVPPPVRAQPRAKSASRRATTPARVPAAANRTPPAAPRASRSSSQSPSLPPIVAARSAAVATPAPKRGILHSFRRFANSKRK</sequence>
<proteinExistence type="predicted"/>
<dbReference type="PANTHER" id="PTHR45931:SF3">
    <property type="entry name" value="RING ZINC FINGER-CONTAINING PROTEIN"/>
    <property type="match status" value="1"/>
</dbReference>
<evidence type="ECO:0000313" key="7">
    <source>
        <dbReference type="EMBL" id="CAE2244089.1"/>
    </source>
</evidence>
<dbReference type="InterPro" id="IPR013083">
    <property type="entry name" value="Znf_RING/FYVE/PHD"/>
</dbReference>
<feature type="compositionally biased region" description="Low complexity" evidence="5">
    <location>
        <begin position="264"/>
        <end position="318"/>
    </location>
</feature>
<evidence type="ECO:0000259" key="6">
    <source>
        <dbReference type="PROSITE" id="PS50089"/>
    </source>
</evidence>
<organism evidence="7">
    <name type="scientific">Prymnesium polylepis</name>
    <dbReference type="NCBI Taxonomy" id="72548"/>
    <lineage>
        <taxon>Eukaryota</taxon>
        <taxon>Haptista</taxon>
        <taxon>Haptophyta</taxon>
        <taxon>Prymnesiophyceae</taxon>
        <taxon>Prymnesiales</taxon>
        <taxon>Prymnesiaceae</taxon>
        <taxon>Prymnesium</taxon>
    </lineage>
</organism>
<dbReference type="Gene3D" id="3.30.40.10">
    <property type="entry name" value="Zinc/RING finger domain, C3HC4 (zinc finger)"/>
    <property type="match status" value="1"/>
</dbReference>
<dbReference type="GO" id="GO:0006511">
    <property type="term" value="P:ubiquitin-dependent protein catabolic process"/>
    <property type="evidence" value="ECO:0007669"/>
    <property type="project" value="TreeGrafter"/>
</dbReference>
<feature type="domain" description="RING-type" evidence="6">
    <location>
        <begin position="119"/>
        <end position="162"/>
    </location>
</feature>
<accession>A0A7S4IZ35</accession>
<keyword evidence="3" id="KW-0862">Zinc</keyword>
<dbReference type="GO" id="GO:0061630">
    <property type="term" value="F:ubiquitin protein ligase activity"/>
    <property type="evidence" value="ECO:0007669"/>
    <property type="project" value="TreeGrafter"/>
</dbReference>
<gene>
    <name evidence="7" type="ORF">CPOL0286_LOCUS13558</name>
</gene>
<dbReference type="AlphaFoldDB" id="A0A7S4IZ35"/>
<dbReference type="GO" id="GO:0008270">
    <property type="term" value="F:zinc ion binding"/>
    <property type="evidence" value="ECO:0007669"/>
    <property type="project" value="UniProtKB-KW"/>
</dbReference>
<name>A0A7S4IZ35_9EUKA</name>
<protein>
    <recommendedName>
        <fullName evidence="6">RING-type domain-containing protein</fullName>
    </recommendedName>
</protein>
<dbReference type="InterPro" id="IPR051834">
    <property type="entry name" value="RING_finger_E3_ligase"/>
</dbReference>
<dbReference type="PANTHER" id="PTHR45931">
    <property type="entry name" value="SI:CH211-59O9.10"/>
    <property type="match status" value="1"/>
</dbReference>
<dbReference type="Pfam" id="PF13639">
    <property type="entry name" value="zf-RING_2"/>
    <property type="match status" value="1"/>
</dbReference>
<feature type="compositionally biased region" description="Low complexity" evidence="5">
    <location>
        <begin position="234"/>
        <end position="254"/>
    </location>
</feature>
<dbReference type="SUPFAM" id="SSF57850">
    <property type="entry name" value="RING/U-box"/>
    <property type="match status" value="1"/>
</dbReference>
<dbReference type="InterPro" id="IPR001841">
    <property type="entry name" value="Znf_RING"/>
</dbReference>
<evidence type="ECO:0000256" key="5">
    <source>
        <dbReference type="SAM" id="MobiDB-lite"/>
    </source>
</evidence>
<dbReference type="PROSITE" id="PS50089">
    <property type="entry name" value="ZF_RING_2"/>
    <property type="match status" value="1"/>
</dbReference>
<evidence type="ECO:0000256" key="1">
    <source>
        <dbReference type="ARBA" id="ARBA00022723"/>
    </source>
</evidence>
<feature type="region of interest" description="Disordered" evidence="5">
    <location>
        <begin position="190"/>
        <end position="335"/>
    </location>
</feature>
<keyword evidence="2 4" id="KW-0863">Zinc-finger</keyword>
<feature type="compositionally biased region" description="Basic residues" evidence="5">
    <location>
        <begin position="321"/>
        <end position="335"/>
    </location>
</feature>
<dbReference type="EMBL" id="HBKO01029809">
    <property type="protein sequence ID" value="CAE2244089.1"/>
    <property type="molecule type" value="Transcribed_RNA"/>
</dbReference>
<dbReference type="GO" id="GO:0005634">
    <property type="term" value="C:nucleus"/>
    <property type="evidence" value="ECO:0007669"/>
    <property type="project" value="TreeGrafter"/>
</dbReference>
<keyword evidence="1" id="KW-0479">Metal-binding</keyword>
<evidence type="ECO:0000256" key="2">
    <source>
        <dbReference type="ARBA" id="ARBA00022771"/>
    </source>
</evidence>
<reference evidence="7" key="1">
    <citation type="submission" date="2021-01" db="EMBL/GenBank/DDBJ databases">
        <authorList>
            <person name="Corre E."/>
            <person name="Pelletier E."/>
            <person name="Niang G."/>
            <person name="Scheremetjew M."/>
            <person name="Finn R."/>
            <person name="Kale V."/>
            <person name="Holt S."/>
            <person name="Cochrane G."/>
            <person name="Meng A."/>
            <person name="Brown T."/>
            <person name="Cohen L."/>
        </authorList>
    </citation>
    <scope>NUCLEOTIDE SEQUENCE</scope>
    <source>
        <strain evidence="7">UIO037</strain>
    </source>
</reference>
<evidence type="ECO:0000256" key="3">
    <source>
        <dbReference type="ARBA" id="ARBA00022833"/>
    </source>
</evidence>